<comment type="caution">
    <text evidence="1">The sequence shown here is derived from an EMBL/GenBank/DDBJ whole genome shotgun (WGS) entry which is preliminary data.</text>
</comment>
<dbReference type="InterPro" id="IPR023198">
    <property type="entry name" value="PGP-like_dom2"/>
</dbReference>
<dbReference type="EMBL" id="JBHULT010000008">
    <property type="protein sequence ID" value="MFD2518151.1"/>
    <property type="molecule type" value="Genomic_DNA"/>
</dbReference>
<dbReference type="InterPro" id="IPR006439">
    <property type="entry name" value="HAD-SF_hydro_IA"/>
</dbReference>
<dbReference type="InterPro" id="IPR041492">
    <property type="entry name" value="HAD_2"/>
</dbReference>
<dbReference type="InterPro" id="IPR011951">
    <property type="entry name" value="HAD-SF_hydro_IA_YjjG/PynA"/>
</dbReference>
<dbReference type="SFLD" id="SFLDS00003">
    <property type="entry name" value="Haloacid_Dehalogenase"/>
    <property type="match status" value="1"/>
</dbReference>
<dbReference type="SUPFAM" id="SSF56784">
    <property type="entry name" value="HAD-like"/>
    <property type="match status" value="1"/>
</dbReference>
<sequence>MKFSNIQHIFFDLDHTLWDFDKNSGLAFDSVFKKNRVEVELRSFLEVYAPINENYWKLYRENQVSKEDLRYGRLKETFDSLNVTVTDEQIDRLAVDYIDHLPNYNYLLEGTVEILEYLYPSYKLHIITNGFKEVQHKKMESSGILKYFRTITTSEDVGVKKPHRQIFEAALKNASATLESSIMIGDNFEADILGAHNFGMHAILYNYYKREFAPEYHQVLEMKDLTGFL</sequence>
<reference evidence="2" key="1">
    <citation type="journal article" date="2019" name="Int. J. Syst. Evol. Microbiol.">
        <title>The Global Catalogue of Microorganisms (GCM) 10K type strain sequencing project: providing services to taxonomists for standard genome sequencing and annotation.</title>
        <authorList>
            <consortium name="The Broad Institute Genomics Platform"/>
            <consortium name="The Broad Institute Genome Sequencing Center for Infectious Disease"/>
            <person name="Wu L."/>
            <person name="Ma J."/>
        </authorList>
    </citation>
    <scope>NUCLEOTIDE SEQUENCE [LARGE SCALE GENOMIC DNA]</scope>
    <source>
        <strain evidence="2">KCTC 42585</strain>
    </source>
</reference>
<dbReference type="NCBIfam" id="TIGR01549">
    <property type="entry name" value="HAD-SF-IA-v1"/>
    <property type="match status" value="1"/>
</dbReference>
<organism evidence="1 2">
    <name type="scientific">Salinimicrobium flavum</name>
    <dbReference type="NCBI Taxonomy" id="1737065"/>
    <lineage>
        <taxon>Bacteria</taxon>
        <taxon>Pseudomonadati</taxon>
        <taxon>Bacteroidota</taxon>
        <taxon>Flavobacteriia</taxon>
        <taxon>Flavobacteriales</taxon>
        <taxon>Flavobacteriaceae</taxon>
        <taxon>Salinimicrobium</taxon>
    </lineage>
</organism>
<accession>A0ABW5IYK0</accession>
<dbReference type="PANTHER" id="PTHR47478:SF1">
    <property type="entry name" value="PYRIMIDINE 5'-NUCLEOTIDASE YJJG"/>
    <property type="match status" value="1"/>
</dbReference>
<dbReference type="InterPro" id="IPR052550">
    <property type="entry name" value="Pyrimidine_5'-ntase_YjjG"/>
</dbReference>
<dbReference type="InterPro" id="IPR023214">
    <property type="entry name" value="HAD_sf"/>
</dbReference>
<dbReference type="CDD" id="cd04305">
    <property type="entry name" value="HAD_Neu5Ac-Pase_like"/>
    <property type="match status" value="1"/>
</dbReference>
<dbReference type="GO" id="GO:0008253">
    <property type="term" value="F:5'-nucleotidase activity"/>
    <property type="evidence" value="ECO:0007669"/>
    <property type="project" value="UniProtKB-EC"/>
</dbReference>
<dbReference type="Pfam" id="PF13419">
    <property type="entry name" value="HAD_2"/>
    <property type="match status" value="1"/>
</dbReference>
<dbReference type="Gene3D" id="3.40.50.1000">
    <property type="entry name" value="HAD superfamily/HAD-like"/>
    <property type="match status" value="1"/>
</dbReference>
<dbReference type="PANTHER" id="PTHR47478">
    <property type="match status" value="1"/>
</dbReference>
<dbReference type="Proteomes" id="UP001597468">
    <property type="component" value="Unassembled WGS sequence"/>
</dbReference>
<dbReference type="NCBIfam" id="TIGR02254">
    <property type="entry name" value="YjjG_YfnB"/>
    <property type="match status" value="1"/>
</dbReference>
<gene>
    <name evidence="1" type="ORF">ACFSTG_09625</name>
</gene>
<dbReference type="Gene3D" id="1.10.150.240">
    <property type="entry name" value="Putative phosphatase, domain 2"/>
    <property type="match status" value="1"/>
</dbReference>
<evidence type="ECO:0000313" key="2">
    <source>
        <dbReference type="Proteomes" id="UP001597468"/>
    </source>
</evidence>
<dbReference type="SFLD" id="SFLDG01129">
    <property type="entry name" value="C1.5:_HAD__Beta-PGM__Phosphata"/>
    <property type="match status" value="1"/>
</dbReference>
<dbReference type="InterPro" id="IPR036412">
    <property type="entry name" value="HAD-like_sf"/>
</dbReference>
<dbReference type="RefSeq" id="WP_380751703.1">
    <property type="nucleotide sequence ID" value="NZ_JBHULT010000008.1"/>
</dbReference>
<protein>
    <submittedName>
        <fullName evidence="1">YjjG family noncanonical pyrimidine nucleotidase</fullName>
        <ecNumber evidence="1">3.1.3.5</ecNumber>
    </submittedName>
</protein>
<dbReference type="PRINTS" id="PR00413">
    <property type="entry name" value="HADHALOGNASE"/>
</dbReference>
<proteinExistence type="predicted"/>
<keyword evidence="2" id="KW-1185">Reference proteome</keyword>
<dbReference type="EC" id="3.1.3.5" evidence="1"/>
<evidence type="ECO:0000313" key="1">
    <source>
        <dbReference type="EMBL" id="MFD2518151.1"/>
    </source>
</evidence>
<keyword evidence="1" id="KW-0378">Hydrolase</keyword>
<name>A0ABW5IYK0_9FLAO</name>